<protein>
    <submittedName>
        <fullName evidence="2">Uncharacterized protein</fullName>
    </submittedName>
</protein>
<sequence length="193" mass="21312">MLEEKFLKSVKILLFSLAILFFFGRASFAEAPNVKADQVYLDFGTGTWVADGNVVITYKDYEFTGEKAEYYPNKSVLDLFNGKLSGKDVSFFAKKIILKKKNNKTQVEAFNVKDGIYKQYSFSCNELDLFDDLVTLVGDASIGSSTSKMTGDKFSIDLKTGKVEGTNIKSSNVETSSKEESGNSAETTTNIGQ</sequence>
<dbReference type="Gene3D" id="2.60.450.10">
    <property type="entry name" value="Lipopolysaccharide (LPS) transport protein A like domain"/>
    <property type="match status" value="1"/>
</dbReference>
<feature type="region of interest" description="Disordered" evidence="1">
    <location>
        <begin position="167"/>
        <end position="193"/>
    </location>
</feature>
<gene>
    <name evidence="2" type="ORF">ENL70_04745</name>
</gene>
<evidence type="ECO:0000256" key="1">
    <source>
        <dbReference type="SAM" id="MobiDB-lite"/>
    </source>
</evidence>
<reference evidence="2" key="1">
    <citation type="journal article" date="2020" name="mSystems">
        <title>Genome- and Community-Level Interaction Insights into Carbon Utilization and Element Cycling Functions of Hydrothermarchaeota in Hydrothermal Sediment.</title>
        <authorList>
            <person name="Zhou Z."/>
            <person name="Liu Y."/>
            <person name="Xu W."/>
            <person name="Pan J."/>
            <person name="Luo Z.H."/>
            <person name="Li M."/>
        </authorList>
    </citation>
    <scope>NUCLEOTIDE SEQUENCE [LARGE SCALE GENOMIC DNA]</scope>
    <source>
        <strain evidence="2">SpSt-1019</strain>
    </source>
</reference>
<feature type="compositionally biased region" description="Polar residues" evidence="1">
    <location>
        <begin position="182"/>
        <end position="193"/>
    </location>
</feature>
<evidence type="ECO:0000313" key="2">
    <source>
        <dbReference type="EMBL" id="HHI65837.1"/>
    </source>
</evidence>
<dbReference type="EMBL" id="DRUY01000158">
    <property type="protein sequence ID" value="HHI65837.1"/>
    <property type="molecule type" value="Genomic_DNA"/>
</dbReference>
<accession>A0A7C5KCI3</accession>
<name>A0A7C5KCI3_9BACT</name>
<dbReference type="AlphaFoldDB" id="A0A7C5KCI3"/>
<comment type="caution">
    <text evidence="2">The sequence shown here is derived from an EMBL/GenBank/DDBJ whole genome shotgun (WGS) entry which is preliminary data.</text>
</comment>
<proteinExistence type="predicted"/>
<organism evidence="2">
    <name type="scientific">Thermodesulfobium narugense</name>
    <dbReference type="NCBI Taxonomy" id="184064"/>
    <lineage>
        <taxon>Bacteria</taxon>
        <taxon>Pseudomonadati</taxon>
        <taxon>Thermodesulfobiota</taxon>
        <taxon>Thermodesulfobiia</taxon>
        <taxon>Thermodesulfobiales</taxon>
        <taxon>Thermodesulfobiaceae</taxon>
        <taxon>Thermodesulfobium</taxon>
    </lineage>
</organism>